<accession>A0A2N3VH43</accession>
<dbReference type="Proteomes" id="UP000233766">
    <property type="component" value="Unassembled WGS sequence"/>
</dbReference>
<keyword evidence="1" id="KW-0812">Transmembrane</keyword>
<comment type="caution">
    <text evidence="2">The sequence shown here is derived from an EMBL/GenBank/DDBJ whole genome shotgun (WGS) entry which is preliminary data.</text>
</comment>
<gene>
    <name evidence="2" type="ORF">ATK86_5387</name>
</gene>
<reference evidence="2 3" key="1">
    <citation type="submission" date="2017-12" db="EMBL/GenBank/DDBJ databases">
        <title>Sequencing the genomes of 1000 Actinobacteria strains.</title>
        <authorList>
            <person name="Klenk H.-P."/>
        </authorList>
    </citation>
    <scope>NUCLEOTIDE SEQUENCE [LARGE SCALE GENOMIC DNA]</scope>
    <source>
        <strain evidence="2 3">DSM 44489</strain>
    </source>
</reference>
<dbReference type="OrthoDB" id="5573113at2"/>
<sequence>MTADISSRRIGALILSVLALVLTIAGLWWVLARDTSPNLLDRRAEVAERGAAVMPFDLDKTTHSFQPVADGGQQTVTAHNPTDIEQIRLIREHLTSETAKFTAGDFGDPATIHGDRMPGLADLRAGAARITVRYEELPDGARLFYTTNEPPLVSALHQWFEAQSSDHGTGDHGN</sequence>
<evidence type="ECO:0008006" key="4">
    <source>
        <dbReference type="Google" id="ProtNLM"/>
    </source>
</evidence>
<dbReference type="EMBL" id="PJMW01000002">
    <property type="protein sequence ID" value="PKV80947.1"/>
    <property type="molecule type" value="Genomic_DNA"/>
</dbReference>
<evidence type="ECO:0000313" key="2">
    <source>
        <dbReference type="EMBL" id="PKV80947.1"/>
    </source>
</evidence>
<evidence type="ECO:0000256" key="1">
    <source>
        <dbReference type="SAM" id="Phobius"/>
    </source>
</evidence>
<keyword evidence="1" id="KW-0472">Membrane</keyword>
<proteinExistence type="predicted"/>
<name>A0A2N3VH43_9NOCA</name>
<organism evidence="2 3">
    <name type="scientific">Nocardia fluminea</name>
    <dbReference type="NCBI Taxonomy" id="134984"/>
    <lineage>
        <taxon>Bacteria</taxon>
        <taxon>Bacillati</taxon>
        <taxon>Actinomycetota</taxon>
        <taxon>Actinomycetes</taxon>
        <taxon>Mycobacteriales</taxon>
        <taxon>Nocardiaceae</taxon>
        <taxon>Nocardia</taxon>
    </lineage>
</organism>
<keyword evidence="3" id="KW-1185">Reference proteome</keyword>
<feature type="transmembrane region" description="Helical" evidence="1">
    <location>
        <begin position="12"/>
        <end position="31"/>
    </location>
</feature>
<protein>
    <recommendedName>
        <fullName evidence="4">Aspartate carbamoyltransferase</fullName>
    </recommendedName>
</protein>
<keyword evidence="1" id="KW-1133">Transmembrane helix</keyword>
<evidence type="ECO:0000313" key="3">
    <source>
        <dbReference type="Proteomes" id="UP000233766"/>
    </source>
</evidence>
<dbReference type="AlphaFoldDB" id="A0A2N3VH43"/>
<dbReference type="RefSeq" id="WP_101466789.1">
    <property type="nucleotide sequence ID" value="NZ_PJMW01000002.1"/>
</dbReference>